<sequence length="117" mass="14006">MARRLKKGEKKNVAEETCLPKMEKEEEFDIGALSLAELIHLAEGYVDDPSEETVMTRREMNMYIKQKMTEYSKDPKVNPIIDLQEQCRILLKEVKEKEQLLKAQFPFYQRHFHLWNF</sequence>
<evidence type="ECO:0000313" key="2">
    <source>
        <dbReference type="Proteomes" id="UP000886998"/>
    </source>
</evidence>
<dbReference type="EMBL" id="BMAV01014862">
    <property type="protein sequence ID" value="GFY63607.1"/>
    <property type="molecule type" value="Genomic_DNA"/>
</dbReference>
<gene>
    <name evidence="1" type="ORF">TNIN_259611</name>
</gene>
<name>A0A8X7CG27_9ARAC</name>
<comment type="caution">
    <text evidence="1">The sequence shown here is derived from an EMBL/GenBank/DDBJ whole genome shotgun (WGS) entry which is preliminary data.</text>
</comment>
<organism evidence="1 2">
    <name type="scientific">Trichonephila inaurata madagascariensis</name>
    <dbReference type="NCBI Taxonomy" id="2747483"/>
    <lineage>
        <taxon>Eukaryota</taxon>
        <taxon>Metazoa</taxon>
        <taxon>Ecdysozoa</taxon>
        <taxon>Arthropoda</taxon>
        <taxon>Chelicerata</taxon>
        <taxon>Arachnida</taxon>
        <taxon>Araneae</taxon>
        <taxon>Araneomorphae</taxon>
        <taxon>Entelegynae</taxon>
        <taxon>Araneoidea</taxon>
        <taxon>Nephilidae</taxon>
        <taxon>Trichonephila</taxon>
        <taxon>Trichonephila inaurata</taxon>
    </lineage>
</organism>
<reference evidence="1" key="1">
    <citation type="submission" date="2020-08" db="EMBL/GenBank/DDBJ databases">
        <title>Multicomponent nature underlies the extraordinary mechanical properties of spider dragline silk.</title>
        <authorList>
            <person name="Kono N."/>
            <person name="Nakamura H."/>
            <person name="Mori M."/>
            <person name="Yoshida Y."/>
            <person name="Ohtoshi R."/>
            <person name="Malay A.D."/>
            <person name="Moran D.A.P."/>
            <person name="Tomita M."/>
            <person name="Numata K."/>
            <person name="Arakawa K."/>
        </authorList>
    </citation>
    <scope>NUCLEOTIDE SEQUENCE</scope>
</reference>
<dbReference type="AlphaFoldDB" id="A0A8X7CG27"/>
<protein>
    <submittedName>
        <fullName evidence="1">Uncharacterized protein</fullName>
    </submittedName>
</protein>
<dbReference type="OrthoDB" id="10455669at2759"/>
<proteinExistence type="predicted"/>
<dbReference type="Proteomes" id="UP000886998">
    <property type="component" value="Unassembled WGS sequence"/>
</dbReference>
<keyword evidence="2" id="KW-1185">Reference proteome</keyword>
<accession>A0A8X7CG27</accession>
<evidence type="ECO:0000313" key="1">
    <source>
        <dbReference type="EMBL" id="GFY63607.1"/>
    </source>
</evidence>